<accession>A0A220IGK7</accession>
<protein>
    <submittedName>
        <fullName evidence="2">ORF3</fullName>
    </submittedName>
</protein>
<evidence type="ECO:0000313" key="2">
    <source>
        <dbReference type="EMBL" id="ASH99123.1"/>
    </source>
</evidence>
<proteinExistence type="predicted"/>
<organism evidence="2">
    <name type="scientific">Giant panda anellovirus</name>
    <dbReference type="NCBI Taxonomy" id="2016460"/>
    <lineage>
        <taxon>Viruses</taxon>
        <taxon>Monodnaviria</taxon>
        <taxon>Shotokuvirae</taxon>
        <taxon>Commensaviricota</taxon>
        <taxon>Cardeaviricetes</taxon>
        <taxon>Sanitavirales</taxon>
        <taxon>Anelloviridae</taxon>
    </lineage>
</organism>
<name>A0A220IGK7_9VIRU</name>
<dbReference type="EMBL" id="MF327553">
    <property type="protein sequence ID" value="ASH99123.1"/>
    <property type="molecule type" value="Genomic_DNA"/>
</dbReference>
<feature type="compositionally biased region" description="Low complexity" evidence="1">
    <location>
        <begin position="20"/>
        <end position="29"/>
    </location>
</feature>
<feature type="compositionally biased region" description="Polar residues" evidence="1">
    <location>
        <begin position="68"/>
        <end position="86"/>
    </location>
</feature>
<feature type="region of interest" description="Disordered" evidence="1">
    <location>
        <begin position="1"/>
        <end position="98"/>
    </location>
</feature>
<evidence type="ECO:0000256" key="1">
    <source>
        <dbReference type="SAM" id="MobiDB-lite"/>
    </source>
</evidence>
<reference evidence="2" key="1">
    <citation type="journal article" date="2017" name="Microbiome">
        <title>Virome comparisons in wild-diseased and healthy captive giant pandas.</title>
        <authorList>
            <person name="Zhang W."/>
            <person name="Yang S."/>
            <person name="Shan T."/>
            <person name="Hou R."/>
            <person name="Liu Z."/>
            <person name="Li W."/>
            <person name="Guo L."/>
            <person name="Wang Y."/>
            <person name="Chen P."/>
            <person name="Wang X."/>
            <person name="Feng F."/>
            <person name="Wang H."/>
            <person name="Chen C."/>
            <person name="Shen Q."/>
            <person name="Zhou C."/>
            <person name="Hua X."/>
            <person name="Cui L."/>
            <person name="Deng X."/>
            <person name="Zhang Z."/>
            <person name="Qi D."/>
            <person name="Delwart E."/>
        </authorList>
    </citation>
    <scope>NUCLEOTIDE SEQUENCE</scope>
    <source>
        <strain evidence="2">Gpan21170</strain>
    </source>
</reference>
<feature type="compositionally biased region" description="Basic and acidic residues" evidence="1">
    <location>
        <begin position="1"/>
        <end position="10"/>
    </location>
</feature>
<sequence length="98" mass="10489">MNLLSEEKRGWWRSSPRLYSSGESESEGTSRGGMKKRKSILVPQTPTPKYSKINVSGVWPHASDSDWSESSGQASGTRPGSSEPSLTSGRSGSTGGRT</sequence>